<accession>A0ABV7L8J3</accession>
<dbReference type="InterPro" id="IPR003760">
    <property type="entry name" value="PnrA-like"/>
</dbReference>
<reference evidence="5" key="1">
    <citation type="journal article" date="2019" name="Int. J. Syst. Evol. Microbiol.">
        <title>The Global Catalogue of Microorganisms (GCM) 10K type strain sequencing project: providing services to taxonomists for standard genome sequencing and annotation.</title>
        <authorList>
            <consortium name="The Broad Institute Genomics Platform"/>
            <consortium name="The Broad Institute Genome Sequencing Center for Infectious Disease"/>
            <person name="Wu L."/>
            <person name="Ma J."/>
        </authorList>
    </citation>
    <scope>NUCLEOTIDE SEQUENCE [LARGE SCALE GENOMIC DNA]</scope>
    <source>
        <strain evidence="5">KCTC 42964</strain>
    </source>
</reference>
<dbReference type="CDD" id="cd19963">
    <property type="entry name" value="PBP1_BMP-like"/>
    <property type="match status" value="1"/>
</dbReference>
<evidence type="ECO:0000259" key="3">
    <source>
        <dbReference type="Pfam" id="PF02608"/>
    </source>
</evidence>
<organism evidence="4 5">
    <name type="scientific">Marinibaculum pumilum</name>
    <dbReference type="NCBI Taxonomy" id="1766165"/>
    <lineage>
        <taxon>Bacteria</taxon>
        <taxon>Pseudomonadati</taxon>
        <taxon>Pseudomonadota</taxon>
        <taxon>Alphaproteobacteria</taxon>
        <taxon>Rhodospirillales</taxon>
        <taxon>Rhodospirillaceae</taxon>
        <taxon>Marinibaculum</taxon>
    </lineage>
</organism>
<evidence type="ECO:0000256" key="1">
    <source>
        <dbReference type="ARBA" id="ARBA00022729"/>
    </source>
</evidence>
<feature type="chain" id="PRO_5047341937" evidence="2">
    <location>
        <begin position="36"/>
        <end position="367"/>
    </location>
</feature>
<sequence>MDGFPMAAGMAARVRGLALAGAVLLAAGAVGQAVAQDKDKLGFIYVGPAADYGYNMSMDLGRKHVEESMGVSTTAFEAIPETAEVERVMERLINSGHGIIFATSYGYLDHAIKLGEKYPEVAFLHAGGLKTSANVGTYWADSDDGMYLAGVVAGSVSRSGKLGFVGAFQIPQLLRSINAFTLGAQSVNPAATTTVVWTGGWWEPQKEAEAVNAFADAGIDVIAEQVDSPITIGETATKRGVYIIGKDVDISDRVPEAWLTGVSWNWGPMMADLVKEVQAGTWTPSHVRGDLASGHAVLDPFGTAVPENLQKKVLAMKEEIVAGRKDIWEGPIVKQDGTEVAPAGTALSMEQVETMDFLVKGVIGAAQ</sequence>
<protein>
    <submittedName>
        <fullName evidence="4">BMP family ABC transporter substrate-binding protein</fullName>
    </submittedName>
</protein>
<dbReference type="EMBL" id="JBHRTR010000054">
    <property type="protein sequence ID" value="MFC3230962.1"/>
    <property type="molecule type" value="Genomic_DNA"/>
</dbReference>
<dbReference type="RefSeq" id="WP_379906431.1">
    <property type="nucleotide sequence ID" value="NZ_JBHRTR010000054.1"/>
</dbReference>
<name>A0ABV7L8J3_9PROT</name>
<dbReference type="Gene3D" id="3.40.50.2300">
    <property type="match status" value="2"/>
</dbReference>
<evidence type="ECO:0000313" key="5">
    <source>
        <dbReference type="Proteomes" id="UP001595528"/>
    </source>
</evidence>
<evidence type="ECO:0000313" key="4">
    <source>
        <dbReference type="EMBL" id="MFC3230962.1"/>
    </source>
</evidence>
<comment type="caution">
    <text evidence="4">The sequence shown here is derived from an EMBL/GenBank/DDBJ whole genome shotgun (WGS) entry which is preliminary data.</text>
</comment>
<keyword evidence="1 2" id="KW-0732">Signal</keyword>
<proteinExistence type="predicted"/>
<dbReference type="InterPro" id="IPR052910">
    <property type="entry name" value="ABC-Purine-Binding"/>
</dbReference>
<dbReference type="Pfam" id="PF02608">
    <property type="entry name" value="Bmp"/>
    <property type="match status" value="1"/>
</dbReference>
<evidence type="ECO:0000256" key="2">
    <source>
        <dbReference type="SAM" id="SignalP"/>
    </source>
</evidence>
<dbReference type="Proteomes" id="UP001595528">
    <property type="component" value="Unassembled WGS sequence"/>
</dbReference>
<feature type="signal peptide" evidence="2">
    <location>
        <begin position="1"/>
        <end position="35"/>
    </location>
</feature>
<feature type="domain" description="ABC transporter substrate-binding protein PnrA-like" evidence="3">
    <location>
        <begin position="39"/>
        <end position="284"/>
    </location>
</feature>
<dbReference type="PANTHER" id="PTHR43208:SF1">
    <property type="entry name" value="ABC TRANSPORTER SUBSTRATE-BINDING PROTEIN"/>
    <property type="match status" value="1"/>
</dbReference>
<keyword evidence="5" id="KW-1185">Reference proteome</keyword>
<dbReference type="PANTHER" id="PTHR43208">
    <property type="entry name" value="ABC TRANSPORTER SUBSTRATE-BINDING PROTEIN"/>
    <property type="match status" value="1"/>
</dbReference>
<gene>
    <name evidence="4" type="ORF">ACFOGJ_27195</name>
</gene>